<gene>
    <name evidence="2" type="ORF">KSF_085730</name>
</gene>
<evidence type="ECO:0000313" key="3">
    <source>
        <dbReference type="Proteomes" id="UP000597444"/>
    </source>
</evidence>
<sequence>MRERACVDIVGDGEERAALEALLGQYHLQQVVLHGKQTGSELLAFYRSADIFVLPSLKEGVSLAMLEALAAGLPVVASDRPEIRQFLGECGLLIENPTASAYAQVLDLLVRDQERRKHLSTLAVRKARTYSWQSMLAAIDHVYEELVHEYQ</sequence>
<name>A0A8J3IU15_9CHLR</name>
<evidence type="ECO:0000259" key="1">
    <source>
        <dbReference type="Pfam" id="PF00534"/>
    </source>
</evidence>
<dbReference type="CDD" id="cd03801">
    <property type="entry name" value="GT4_PimA-like"/>
    <property type="match status" value="1"/>
</dbReference>
<dbReference type="InterPro" id="IPR050194">
    <property type="entry name" value="Glycosyltransferase_grp1"/>
</dbReference>
<accession>A0A8J3IU15</accession>
<comment type="caution">
    <text evidence="2">The sequence shown here is derived from an EMBL/GenBank/DDBJ whole genome shotgun (WGS) entry which is preliminary data.</text>
</comment>
<dbReference type="SUPFAM" id="SSF53756">
    <property type="entry name" value="UDP-Glycosyltransferase/glycogen phosphorylase"/>
    <property type="match status" value="1"/>
</dbReference>
<organism evidence="2 3">
    <name type="scientific">Reticulibacter mediterranei</name>
    <dbReference type="NCBI Taxonomy" id="2778369"/>
    <lineage>
        <taxon>Bacteria</taxon>
        <taxon>Bacillati</taxon>
        <taxon>Chloroflexota</taxon>
        <taxon>Ktedonobacteria</taxon>
        <taxon>Ktedonobacterales</taxon>
        <taxon>Reticulibacteraceae</taxon>
        <taxon>Reticulibacter</taxon>
    </lineage>
</organism>
<proteinExistence type="predicted"/>
<keyword evidence="3" id="KW-1185">Reference proteome</keyword>
<evidence type="ECO:0000313" key="2">
    <source>
        <dbReference type="EMBL" id="GHO98525.1"/>
    </source>
</evidence>
<protein>
    <recommendedName>
        <fullName evidence="1">Glycosyl transferase family 1 domain-containing protein</fullName>
    </recommendedName>
</protein>
<dbReference type="PANTHER" id="PTHR45947">
    <property type="entry name" value="SULFOQUINOVOSYL TRANSFERASE SQD2"/>
    <property type="match status" value="1"/>
</dbReference>
<dbReference type="Proteomes" id="UP000597444">
    <property type="component" value="Unassembled WGS sequence"/>
</dbReference>
<dbReference type="EMBL" id="BNJK01000002">
    <property type="protein sequence ID" value="GHO98525.1"/>
    <property type="molecule type" value="Genomic_DNA"/>
</dbReference>
<dbReference type="InterPro" id="IPR001296">
    <property type="entry name" value="Glyco_trans_1"/>
</dbReference>
<dbReference type="PANTHER" id="PTHR45947:SF3">
    <property type="entry name" value="SULFOQUINOVOSYL TRANSFERASE SQD2"/>
    <property type="match status" value="1"/>
</dbReference>
<dbReference type="GO" id="GO:0016757">
    <property type="term" value="F:glycosyltransferase activity"/>
    <property type="evidence" value="ECO:0007669"/>
    <property type="project" value="InterPro"/>
</dbReference>
<reference evidence="2" key="1">
    <citation type="submission" date="2020-10" db="EMBL/GenBank/DDBJ databases">
        <title>Taxonomic study of unclassified bacteria belonging to the class Ktedonobacteria.</title>
        <authorList>
            <person name="Yabe S."/>
            <person name="Wang C.M."/>
            <person name="Zheng Y."/>
            <person name="Sakai Y."/>
            <person name="Cavaletti L."/>
            <person name="Monciardini P."/>
            <person name="Donadio S."/>
        </authorList>
    </citation>
    <scope>NUCLEOTIDE SEQUENCE</scope>
    <source>
        <strain evidence="2">ID150040</strain>
    </source>
</reference>
<dbReference type="RefSeq" id="WP_220211157.1">
    <property type="nucleotide sequence ID" value="NZ_BNJK01000002.1"/>
</dbReference>
<feature type="domain" description="Glycosyl transferase family 1" evidence="1">
    <location>
        <begin position="5"/>
        <end position="120"/>
    </location>
</feature>
<dbReference type="Gene3D" id="3.40.50.2000">
    <property type="entry name" value="Glycogen Phosphorylase B"/>
    <property type="match status" value="2"/>
</dbReference>
<dbReference type="AlphaFoldDB" id="A0A8J3IU15"/>
<dbReference type="Pfam" id="PF00534">
    <property type="entry name" value="Glycos_transf_1"/>
    <property type="match status" value="1"/>
</dbReference>